<dbReference type="AlphaFoldDB" id="A0A2Z6P0J6"/>
<keyword evidence="5" id="KW-1185">Reference proteome</keyword>
<dbReference type="Pfam" id="PF14244">
    <property type="entry name" value="Retrotran_gag_3"/>
    <property type="match status" value="1"/>
</dbReference>
<protein>
    <recommendedName>
        <fullName evidence="3">Integrase catalytic domain-containing protein</fullName>
    </recommendedName>
</protein>
<dbReference type="SUPFAM" id="SSF56672">
    <property type="entry name" value="DNA/RNA polymerases"/>
    <property type="match status" value="1"/>
</dbReference>
<keyword evidence="2" id="KW-0378">Hydrolase</keyword>
<dbReference type="EMBL" id="DF974657">
    <property type="protein sequence ID" value="GAU49938.1"/>
    <property type="molecule type" value="Genomic_DNA"/>
</dbReference>
<dbReference type="InterPro" id="IPR013103">
    <property type="entry name" value="RVT_2"/>
</dbReference>
<dbReference type="Pfam" id="PF07727">
    <property type="entry name" value="RVT_2"/>
    <property type="match status" value="1"/>
</dbReference>
<organism evidence="4 5">
    <name type="scientific">Trifolium subterraneum</name>
    <name type="common">Subterranean clover</name>
    <dbReference type="NCBI Taxonomy" id="3900"/>
    <lineage>
        <taxon>Eukaryota</taxon>
        <taxon>Viridiplantae</taxon>
        <taxon>Streptophyta</taxon>
        <taxon>Embryophyta</taxon>
        <taxon>Tracheophyta</taxon>
        <taxon>Spermatophyta</taxon>
        <taxon>Magnoliopsida</taxon>
        <taxon>eudicotyledons</taxon>
        <taxon>Gunneridae</taxon>
        <taxon>Pentapetalae</taxon>
        <taxon>rosids</taxon>
        <taxon>fabids</taxon>
        <taxon>Fabales</taxon>
        <taxon>Fabaceae</taxon>
        <taxon>Papilionoideae</taxon>
        <taxon>50 kb inversion clade</taxon>
        <taxon>NPAAA clade</taxon>
        <taxon>Hologalegina</taxon>
        <taxon>IRL clade</taxon>
        <taxon>Trifolieae</taxon>
        <taxon>Trifolium</taxon>
    </lineage>
</organism>
<dbReference type="InterPro" id="IPR012337">
    <property type="entry name" value="RNaseH-like_sf"/>
</dbReference>
<dbReference type="Proteomes" id="UP000242715">
    <property type="component" value="Unassembled WGS sequence"/>
</dbReference>
<dbReference type="GO" id="GO:0016787">
    <property type="term" value="F:hydrolase activity"/>
    <property type="evidence" value="ECO:0007669"/>
    <property type="project" value="UniProtKB-KW"/>
</dbReference>
<evidence type="ECO:0000256" key="1">
    <source>
        <dbReference type="ARBA" id="ARBA00022723"/>
    </source>
</evidence>
<evidence type="ECO:0000313" key="5">
    <source>
        <dbReference type="Proteomes" id="UP000242715"/>
    </source>
</evidence>
<name>A0A2Z6P0J6_TRISU</name>
<accession>A0A2Z6P0J6</accession>
<dbReference type="PROSITE" id="PS50994">
    <property type="entry name" value="INTEGRASE"/>
    <property type="match status" value="1"/>
</dbReference>
<dbReference type="GO" id="GO:0003676">
    <property type="term" value="F:nucleic acid binding"/>
    <property type="evidence" value="ECO:0007669"/>
    <property type="project" value="InterPro"/>
</dbReference>
<evidence type="ECO:0000313" key="4">
    <source>
        <dbReference type="EMBL" id="GAU49938.1"/>
    </source>
</evidence>
<dbReference type="Pfam" id="PF25597">
    <property type="entry name" value="SH3_retrovirus"/>
    <property type="match status" value="1"/>
</dbReference>
<dbReference type="SUPFAM" id="SSF53098">
    <property type="entry name" value="Ribonuclease H-like"/>
    <property type="match status" value="1"/>
</dbReference>
<dbReference type="Gene3D" id="3.30.420.10">
    <property type="entry name" value="Ribonuclease H-like superfamily/Ribonuclease H"/>
    <property type="match status" value="1"/>
</dbReference>
<dbReference type="InterPro" id="IPR039537">
    <property type="entry name" value="Retrotran_Ty1/copia-like"/>
</dbReference>
<keyword evidence="1" id="KW-0479">Metal-binding</keyword>
<sequence>MPPRVAPPEPQLDHSSPFYVHPGDGPSSVAVTPLLTDSNYHSWSRSMKRALGAKMKLDFIDGTLPVPVDAFDPSFRAWNRCDLIRISELQQEIYSLRQDNRSVSEFYSELKQLWEELELYLPIPQCTCRNRCTCEAMRSARNNHTLMHTIRFLTGLNDQFAVVKSQILLIDPLPQMNKVFSQHERQSNIASLDDSKFLVNATRTGKQASGAKRVCSFCGKDNHVVENCFKKNGTPPNMMKKFSASSNDVEGGHDDSPVITTPSISQDQYARLMSLLQSSNLASNDQSASSNQVGSSMMTDLPSAISKLCHTPNYLLTFNDSKCVIQYQRTMKMIGFANEHGGLYYLNLTNKIASVSAIDDSSYPSIPTQALWHFRLGHPSHSRYTWVILMKSKAETRQRVVNLLKMIDTQFSHKVKIVRTDNGLEFMMHDFYSSKGIIHQTSCVESPQQNGRVKRKHQHLLNIARTLLYQSNLPKTYWSYAVLHATYIINRMCTPVLENKSPHEMLHNQLPDLHDLKVFGSLAYASSLSVHRTKLSPRGRKCVFLGYKQGVKGTVLLDLNTKEIFISRNVTHYDHFFPYQTTNSKIHWHYHSNFECEHPSDITSNPPSTDTFCDDTTKTPFIDVTNDIISNVPPSQPSDRPHREKHKPSYLEDFVCNSSTSLEPSSSSGIPYPISSFHSLAHLSPSHTAYIVSLTQHTEPKTYLEACKSDHWIQAMNTKLEALSRTGTWKIVDLPSNVRPIGCRWVYKIKHNSDGSVERYKARLVAKGYTQIEGIDFFDTFSPVAKLTTVRLLLALASIKGWFLHQLDVNNAFLHGDLQEDVYMVVPEGVPCVKPNQACKLLKSLYGLKQASRKWYEKLTSLLVREGYTQSTADYSLFTLNREGQFTALLIYVDDIILSGTSMTEIERIKTILDCNIKIKDLGIVKYFLGLEVAHSKTGISISQRKYCIDLLKDFGLLASKPASTPLDPSVKLHNDDGKPFEDIGLYRRLTGKLLYLTNTRPDITYATQQLSQFLHKPTMTHYKAACRVIRYLKHNPGRGLLFQRNADIQILGYSDADWAASNPLFHERTKHIEIDCHLVREKVQEGMLRLLPIATQDQLTDCFTKALSASKFHQFMIKLGLLDIYQASACGRVLTN</sequence>
<dbReference type="GO" id="GO:0015074">
    <property type="term" value="P:DNA integration"/>
    <property type="evidence" value="ECO:0007669"/>
    <property type="project" value="InterPro"/>
</dbReference>
<dbReference type="CDD" id="cd09272">
    <property type="entry name" value="RNase_HI_RT_Ty1"/>
    <property type="match status" value="1"/>
</dbReference>
<dbReference type="OrthoDB" id="1418603at2759"/>
<proteinExistence type="predicted"/>
<dbReference type="InterPro" id="IPR043502">
    <property type="entry name" value="DNA/RNA_pol_sf"/>
</dbReference>
<dbReference type="InterPro" id="IPR029472">
    <property type="entry name" value="Copia-like_N"/>
</dbReference>
<dbReference type="PANTHER" id="PTHR42648">
    <property type="entry name" value="TRANSPOSASE, PUTATIVE-RELATED"/>
    <property type="match status" value="1"/>
</dbReference>
<dbReference type="InterPro" id="IPR001584">
    <property type="entry name" value="Integrase_cat-core"/>
</dbReference>
<evidence type="ECO:0000259" key="3">
    <source>
        <dbReference type="PROSITE" id="PS50994"/>
    </source>
</evidence>
<feature type="domain" description="Integrase catalytic" evidence="3">
    <location>
        <begin position="347"/>
        <end position="510"/>
    </location>
</feature>
<dbReference type="InterPro" id="IPR057670">
    <property type="entry name" value="SH3_retrovirus"/>
</dbReference>
<evidence type="ECO:0000256" key="2">
    <source>
        <dbReference type="ARBA" id="ARBA00022801"/>
    </source>
</evidence>
<reference evidence="5" key="1">
    <citation type="journal article" date="2017" name="Front. Plant Sci.">
        <title>Climate Clever Clovers: New Paradigm to Reduce the Environmental Footprint of Ruminants by Breeding Low Methanogenic Forages Utilizing Haplotype Variation.</title>
        <authorList>
            <person name="Kaur P."/>
            <person name="Appels R."/>
            <person name="Bayer P.E."/>
            <person name="Keeble-Gagnere G."/>
            <person name="Wang J."/>
            <person name="Hirakawa H."/>
            <person name="Shirasawa K."/>
            <person name="Vercoe P."/>
            <person name="Stefanova K."/>
            <person name="Durmic Z."/>
            <person name="Nichols P."/>
            <person name="Revell C."/>
            <person name="Isobe S.N."/>
            <person name="Edwards D."/>
            <person name="Erskine W."/>
        </authorList>
    </citation>
    <scope>NUCLEOTIDE SEQUENCE [LARGE SCALE GENOMIC DNA]</scope>
    <source>
        <strain evidence="5">cv. Daliak</strain>
    </source>
</reference>
<dbReference type="GO" id="GO:0046872">
    <property type="term" value="F:metal ion binding"/>
    <property type="evidence" value="ECO:0007669"/>
    <property type="project" value="UniProtKB-KW"/>
</dbReference>
<dbReference type="InterPro" id="IPR036397">
    <property type="entry name" value="RNaseH_sf"/>
</dbReference>
<dbReference type="PANTHER" id="PTHR42648:SF31">
    <property type="entry name" value="RNA-DIRECTED DNA POLYMERASE"/>
    <property type="match status" value="1"/>
</dbReference>
<gene>
    <name evidence="4" type="ORF">TSUD_290950</name>
</gene>